<keyword evidence="3" id="KW-0813">Transport</keyword>
<evidence type="ECO:0000256" key="7">
    <source>
        <dbReference type="SAM" id="Phobius"/>
    </source>
</evidence>
<keyword evidence="5 7" id="KW-1133">Transmembrane helix</keyword>
<dbReference type="RefSeq" id="WP_057795290.1">
    <property type="nucleotide sequence ID" value="NZ_CAXIBE010000002.1"/>
</dbReference>
<organism evidence="8 9">
    <name type="scientific">Alteromonas stellipolaris</name>
    <dbReference type="NCBI Taxonomy" id="233316"/>
    <lineage>
        <taxon>Bacteria</taxon>
        <taxon>Pseudomonadati</taxon>
        <taxon>Pseudomonadota</taxon>
        <taxon>Gammaproteobacteria</taxon>
        <taxon>Alteromonadales</taxon>
        <taxon>Alteromonadaceae</taxon>
        <taxon>Alteromonas/Salinimonas group</taxon>
        <taxon>Alteromonas</taxon>
    </lineage>
</organism>
<keyword evidence="6 7" id="KW-0472">Membrane</keyword>
<evidence type="ECO:0000256" key="3">
    <source>
        <dbReference type="ARBA" id="ARBA00022448"/>
    </source>
</evidence>
<feature type="transmembrane region" description="Helical" evidence="7">
    <location>
        <begin position="174"/>
        <end position="193"/>
    </location>
</feature>
<feature type="transmembrane region" description="Helical" evidence="7">
    <location>
        <begin position="200"/>
        <end position="222"/>
    </location>
</feature>
<feature type="transmembrane region" description="Helical" evidence="7">
    <location>
        <begin position="390"/>
        <end position="409"/>
    </location>
</feature>
<protein>
    <submittedName>
        <fullName evidence="8">Xanthine permease XanP</fullName>
    </submittedName>
</protein>
<keyword evidence="4 7" id="KW-0812">Transmembrane</keyword>
<evidence type="ECO:0000256" key="2">
    <source>
        <dbReference type="ARBA" id="ARBA00008821"/>
    </source>
</evidence>
<reference evidence="8 9" key="1">
    <citation type="submission" date="2015-12" db="EMBL/GenBank/DDBJ databases">
        <title>Intraspecies pangenome expansion in the marine bacterium Alteromonas.</title>
        <authorList>
            <person name="Lopez-Perez M."/>
            <person name="Rodriguez-Valera F."/>
        </authorList>
    </citation>
    <scope>NUCLEOTIDE SEQUENCE [LARGE SCALE GENOMIC DNA]</scope>
    <source>
        <strain evidence="8 9">LMG 21861</strain>
    </source>
</reference>
<dbReference type="EMBL" id="CP013926">
    <property type="protein sequence ID" value="AMJ76089.1"/>
    <property type="molecule type" value="Genomic_DNA"/>
</dbReference>
<feature type="transmembrane region" description="Helical" evidence="7">
    <location>
        <begin position="415"/>
        <end position="438"/>
    </location>
</feature>
<dbReference type="NCBIfam" id="NF037981">
    <property type="entry name" value="NCS2_1"/>
    <property type="match status" value="1"/>
</dbReference>
<dbReference type="NCBIfam" id="TIGR00801">
    <property type="entry name" value="ncs2"/>
    <property type="match status" value="1"/>
</dbReference>
<dbReference type="Pfam" id="PF00860">
    <property type="entry name" value="Xan_ur_permease"/>
    <property type="match status" value="1"/>
</dbReference>
<sequence length="465" mass="48507">MKPNTDVLFALNDIPTVNQSITAALQHILACFVGIITPSLIIGTALGLEPEIPYLISMSLFVSGVATFIQAKTFGPVGCGLIAVQGTSFAFISALLIAGLSIKANGGSKEEILSTLLGVCFIGAFIEIIVSLFINKIKRVITPLTTGIVITTIGISLIKVGITDLAGGFGSANFGSIENLTLGLFVLVTIIALNVSSNPWVRLSGIMIGMILGTIVASDLGWVSFASLAEQPIVSIPVPFKYGINFDLDIFIPIALIYFLTALETSGDLTANSLFCGLPIKGPKYLKRIKGGILADGVNSAIAAIFNTFPNTTFGQNNAVIQLTGVASRHVGFYVAAMLVILGLFPIIGGALQLMPKPVLGGATLVMFATIAVGGIKILASEPIDRRKSLIIATSLGTGLGVLMVPDAIQGLPVAFKNVLSSSVTSAGFTAIIMSILIPENKVTKQENTDASLSPSVEKIKQQSK</sequence>
<dbReference type="PANTHER" id="PTHR42810">
    <property type="entry name" value="PURINE PERMEASE C1399.01C-RELATED"/>
    <property type="match status" value="1"/>
</dbReference>
<dbReference type="InterPro" id="IPR006043">
    <property type="entry name" value="NCS2"/>
</dbReference>
<gene>
    <name evidence="8" type="ORF">AVL57_20255</name>
</gene>
<name>A0ABM5YNC6_9ALTE</name>
<feature type="transmembrane region" description="Helical" evidence="7">
    <location>
        <begin position="28"/>
        <end position="46"/>
    </location>
</feature>
<feature type="transmembrane region" description="Helical" evidence="7">
    <location>
        <begin position="141"/>
        <end position="162"/>
    </location>
</feature>
<accession>A0ABM5YNC6</accession>
<feature type="transmembrane region" description="Helical" evidence="7">
    <location>
        <begin position="81"/>
        <end position="100"/>
    </location>
</feature>
<feature type="transmembrane region" description="Helical" evidence="7">
    <location>
        <begin position="358"/>
        <end position="378"/>
    </location>
</feature>
<dbReference type="PROSITE" id="PS01116">
    <property type="entry name" value="XANTH_URACIL_PERMASE"/>
    <property type="match status" value="1"/>
</dbReference>
<evidence type="ECO:0000256" key="6">
    <source>
        <dbReference type="ARBA" id="ARBA00023136"/>
    </source>
</evidence>
<proteinExistence type="inferred from homology"/>
<evidence type="ECO:0000256" key="4">
    <source>
        <dbReference type="ARBA" id="ARBA00022692"/>
    </source>
</evidence>
<comment type="similarity">
    <text evidence="2">Belongs to the nucleobase:cation symporter-2 (NCS2) (TC 2.A.40) family.</text>
</comment>
<evidence type="ECO:0000256" key="5">
    <source>
        <dbReference type="ARBA" id="ARBA00022989"/>
    </source>
</evidence>
<dbReference type="InterPro" id="IPR006042">
    <property type="entry name" value="Xan_ur_permease"/>
</dbReference>
<evidence type="ECO:0000313" key="8">
    <source>
        <dbReference type="EMBL" id="AMJ76089.1"/>
    </source>
</evidence>
<evidence type="ECO:0000313" key="9">
    <source>
        <dbReference type="Proteomes" id="UP000056750"/>
    </source>
</evidence>
<feature type="transmembrane region" description="Helical" evidence="7">
    <location>
        <begin position="52"/>
        <end position="69"/>
    </location>
</feature>
<dbReference type="PANTHER" id="PTHR42810:SF2">
    <property type="entry name" value="PURINE PERMEASE C1399.01C-RELATED"/>
    <property type="match status" value="1"/>
</dbReference>
<feature type="transmembrane region" description="Helical" evidence="7">
    <location>
        <begin position="331"/>
        <end position="352"/>
    </location>
</feature>
<comment type="subcellular location">
    <subcellularLocation>
        <location evidence="1">Membrane</location>
        <topology evidence="1">Multi-pass membrane protein</topology>
    </subcellularLocation>
</comment>
<evidence type="ECO:0000256" key="1">
    <source>
        <dbReference type="ARBA" id="ARBA00004141"/>
    </source>
</evidence>
<feature type="transmembrane region" description="Helical" evidence="7">
    <location>
        <begin position="112"/>
        <end position="134"/>
    </location>
</feature>
<keyword evidence="9" id="KW-1185">Reference proteome</keyword>
<dbReference type="Proteomes" id="UP000056750">
    <property type="component" value="Chromosome"/>
</dbReference>
<feature type="transmembrane region" description="Helical" evidence="7">
    <location>
        <begin position="242"/>
        <end position="263"/>
    </location>
</feature>